<keyword evidence="4 9" id="KW-0812">Transmembrane</keyword>
<keyword evidence="3" id="KW-1003">Cell membrane</keyword>
<organism evidence="10 11">
    <name type="scientific">Haematobacter massiliensis</name>
    <dbReference type="NCBI Taxonomy" id="195105"/>
    <lineage>
        <taxon>Bacteria</taxon>
        <taxon>Pseudomonadati</taxon>
        <taxon>Pseudomonadota</taxon>
        <taxon>Alphaproteobacteria</taxon>
        <taxon>Rhodobacterales</taxon>
        <taxon>Paracoccaceae</taxon>
        <taxon>Haematobacter</taxon>
    </lineage>
</organism>
<dbReference type="EMBL" id="JGYG01000002">
    <property type="protein sequence ID" value="KFI31165.1"/>
    <property type="molecule type" value="Genomic_DNA"/>
</dbReference>
<dbReference type="InterPro" id="IPR037185">
    <property type="entry name" value="EmrE-like"/>
</dbReference>
<dbReference type="AlphaFoldDB" id="A0A086YA65"/>
<dbReference type="InterPro" id="IPR045324">
    <property type="entry name" value="Small_multidrug_res"/>
</dbReference>
<reference evidence="10 11" key="1">
    <citation type="submission" date="2014-03" db="EMBL/GenBank/DDBJ databases">
        <title>Genome of Haematobacter massiliensis CCUG 47968.</title>
        <authorList>
            <person name="Wang D."/>
            <person name="Wang G."/>
        </authorList>
    </citation>
    <scope>NUCLEOTIDE SEQUENCE [LARGE SCALE GENOMIC DNA]</scope>
    <source>
        <strain evidence="10 11">CCUG 47968</strain>
    </source>
</reference>
<keyword evidence="6" id="KW-0472">Membrane</keyword>
<evidence type="ECO:0000256" key="3">
    <source>
        <dbReference type="ARBA" id="ARBA00022475"/>
    </source>
</evidence>
<evidence type="ECO:0000313" key="11">
    <source>
        <dbReference type="Proteomes" id="UP000028826"/>
    </source>
</evidence>
<evidence type="ECO:0000256" key="1">
    <source>
        <dbReference type="ARBA" id="ARBA00004651"/>
    </source>
</evidence>
<comment type="caution">
    <text evidence="10">The sequence shown here is derived from an EMBL/GenBank/DDBJ whole genome shotgun (WGS) entry which is preliminary data.</text>
</comment>
<dbReference type="FunFam" id="1.10.3730.20:FF:000001">
    <property type="entry name" value="Quaternary ammonium compound resistance transporter SugE"/>
    <property type="match status" value="1"/>
</dbReference>
<evidence type="ECO:0000256" key="4">
    <source>
        <dbReference type="ARBA" id="ARBA00022692"/>
    </source>
</evidence>
<evidence type="ECO:0000256" key="6">
    <source>
        <dbReference type="ARBA" id="ARBA00023136"/>
    </source>
</evidence>
<sequence>MAWLYLFLAGVSEIAWAGLLKHTHGFTRLGPTVVLLLAMATSVAFLALAARTLPIGLSYAVWCGIGIIGTSLTGYLVYGEALSAAQLACIGMIGAGVIGLKLVS</sequence>
<keyword evidence="2" id="KW-0813">Transport</keyword>
<comment type="subcellular location">
    <subcellularLocation>
        <location evidence="1 9">Cell membrane</location>
        <topology evidence="1 9">Multi-pass membrane protein</topology>
    </subcellularLocation>
</comment>
<evidence type="ECO:0000313" key="10">
    <source>
        <dbReference type="EMBL" id="KFI31165.1"/>
    </source>
</evidence>
<dbReference type="Gene3D" id="1.10.3730.20">
    <property type="match status" value="1"/>
</dbReference>
<evidence type="ECO:0000256" key="5">
    <source>
        <dbReference type="ARBA" id="ARBA00022989"/>
    </source>
</evidence>
<dbReference type="Pfam" id="PF00893">
    <property type="entry name" value="Multi_Drug_Res"/>
    <property type="match status" value="1"/>
</dbReference>
<dbReference type="OrthoDB" id="9808638at2"/>
<evidence type="ECO:0000256" key="2">
    <source>
        <dbReference type="ARBA" id="ARBA00022448"/>
    </source>
</evidence>
<name>A0A086YA65_9RHOB</name>
<dbReference type="PANTHER" id="PTHR30561:SF0">
    <property type="entry name" value="GUANIDINIUM EXPORTER"/>
    <property type="match status" value="1"/>
</dbReference>
<dbReference type="GO" id="GO:0005886">
    <property type="term" value="C:plasma membrane"/>
    <property type="evidence" value="ECO:0007669"/>
    <property type="project" value="UniProtKB-SubCell"/>
</dbReference>
<keyword evidence="5" id="KW-1133">Transmembrane helix</keyword>
<protein>
    <recommendedName>
        <fullName evidence="8">Guanidinium exporter</fullName>
    </recommendedName>
</protein>
<keyword evidence="11" id="KW-1185">Reference proteome</keyword>
<dbReference type="eggNOG" id="COG2076">
    <property type="taxonomic scope" value="Bacteria"/>
</dbReference>
<dbReference type="SUPFAM" id="SSF103481">
    <property type="entry name" value="Multidrug resistance efflux transporter EmrE"/>
    <property type="match status" value="1"/>
</dbReference>
<dbReference type="GO" id="GO:1990961">
    <property type="term" value="P:xenobiotic detoxification by transmembrane export across the plasma membrane"/>
    <property type="evidence" value="ECO:0007669"/>
    <property type="project" value="UniProtKB-ARBA"/>
</dbReference>
<dbReference type="STRING" id="195105.CN97_09015"/>
<accession>A0A086YA65</accession>
<evidence type="ECO:0000256" key="7">
    <source>
        <dbReference type="ARBA" id="ARBA00038151"/>
    </source>
</evidence>
<dbReference type="RefSeq" id="WP_035707373.1">
    <property type="nucleotide sequence ID" value="NZ_CAMIFG010000050.1"/>
</dbReference>
<proteinExistence type="inferred from homology"/>
<dbReference type="InterPro" id="IPR000390">
    <property type="entry name" value="Small_drug/metabolite_transptr"/>
</dbReference>
<gene>
    <name evidence="10" type="ORF">CN97_09015</name>
</gene>
<evidence type="ECO:0000256" key="8">
    <source>
        <dbReference type="ARBA" id="ARBA00039168"/>
    </source>
</evidence>
<evidence type="ECO:0000256" key="9">
    <source>
        <dbReference type="RuleBase" id="RU003942"/>
    </source>
</evidence>
<dbReference type="PANTHER" id="PTHR30561">
    <property type="entry name" value="SMR FAMILY PROTON-DEPENDENT DRUG EFFLUX TRANSPORTER SUGE"/>
    <property type="match status" value="1"/>
</dbReference>
<dbReference type="GO" id="GO:0022857">
    <property type="term" value="F:transmembrane transporter activity"/>
    <property type="evidence" value="ECO:0007669"/>
    <property type="project" value="InterPro"/>
</dbReference>
<comment type="similarity">
    <text evidence="7">Belongs to the drug/metabolite transporter (DMT) superfamily. Small multidrug resistance (SMR) (TC 2.A.7.1) family. Gdx/SugE subfamily.</text>
</comment>
<dbReference type="Proteomes" id="UP000028826">
    <property type="component" value="Unassembled WGS sequence"/>
</dbReference>